<reference evidence="1 2" key="1">
    <citation type="journal article" date="2012" name="Appl. Environ. Microbiol.">
        <title>Short-read sequencing for genomic analysis of the brown rot fungus Fibroporia radiculosa.</title>
        <authorList>
            <person name="Tang J.D."/>
            <person name="Perkins A.D."/>
            <person name="Sonstegard T.S."/>
            <person name="Schroeder S.G."/>
            <person name="Burgess S.C."/>
            <person name="Diehl S.V."/>
        </authorList>
    </citation>
    <scope>NUCLEOTIDE SEQUENCE [LARGE SCALE GENOMIC DNA]</scope>
    <source>
        <strain evidence="1 2">TFFH 294</strain>
    </source>
</reference>
<sequence>MPIQHLHESPPTLVVDTHSRIRLRILREHVRILGAQPSFAEHDPTKNRGHPATIGITKVAADPHAADLNKYNPTAFSRLFSALARLLELPTWLCDELDRGAISLIHPVYEHVSPCARSSRPTPLRPDPYANLPDILLFPAQSRSQLMTALGNTKGP</sequence>
<dbReference type="Proteomes" id="UP000006352">
    <property type="component" value="Unassembled WGS sequence"/>
</dbReference>
<dbReference type="EMBL" id="HE797150">
    <property type="protein sequence ID" value="CCM04298.1"/>
    <property type="molecule type" value="Genomic_DNA"/>
</dbReference>
<keyword evidence="2" id="KW-1185">Reference proteome</keyword>
<proteinExistence type="predicted"/>
<organism evidence="1 2">
    <name type="scientific">Fibroporia radiculosa</name>
    <dbReference type="NCBI Taxonomy" id="599839"/>
    <lineage>
        <taxon>Eukaryota</taxon>
        <taxon>Fungi</taxon>
        <taxon>Dikarya</taxon>
        <taxon>Basidiomycota</taxon>
        <taxon>Agaricomycotina</taxon>
        <taxon>Agaricomycetes</taxon>
        <taxon>Polyporales</taxon>
        <taxon>Fibroporiaceae</taxon>
        <taxon>Fibroporia</taxon>
    </lineage>
</organism>
<dbReference type="AlphaFoldDB" id="J4GBK6"/>
<evidence type="ECO:0000313" key="2">
    <source>
        <dbReference type="Proteomes" id="UP000006352"/>
    </source>
</evidence>
<dbReference type="HOGENOM" id="CLU_1686600_0_0_1"/>
<dbReference type="GeneID" id="24099209"/>
<accession>J4GBK6</accession>
<evidence type="ECO:0000313" key="1">
    <source>
        <dbReference type="EMBL" id="CCM04298.1"/>
    </source>
</evidence>
<gene>
    <name evidence="1" type="ORF">FIBRA_06469</name>
</gene>
<dbReference type="RefSeq" id="XP_012183581.1">
    <property type="nucleotide sequence ID" value="XM_012328191.1"/>
</dbReference>
<dbReference type="InParanoid" id="J4GBK6"/>
<protein>
    <submittedName>
        <fullName evidence="1">Uncharacterized protein</fullName>
    </submittedName>
</protein>
<name>J4GBK6_9APHY</name>